<accession>A0A8H7TFS9</accession>
<evidence type="ECO:0000313" key="3">
    <source>
        <dbReference type="Proteomes" id="UP000664132"/>
    </source>
</evidence>
<keyword evidence="1" id="KW-0732">Signal</keyword>
<dbReference type="OrthoDB" id="124329at2759"/>
<evidence type="ECO:0000313" key="2">
    <source>
        <dbReference type="EMBL" id="KAG4420784.1"/>
    </source>
</evidence>
<gene>
    <name evidence="2" type="ORF">IFR04_006064</name>
</gene>
<evidence type="ECO:0000256" key="1">
    <source>
        <dbReference type="SAM" id="SignalP"/>
    </source>
</evidence>
<feature type="chain" id="PRO_5034411972" evidence="1">
    <location>
        <begin position="20"/>
        <end position="53"/>
    </location>
</feature>
<comment type="caution">
    <text evidence="2">The sequence shown here is derived from an EMBL/GenBank/DDBJ whole genome shotgun (WGS) entry which is preliminary data.</text>
</comment>
<dbReference type="EMBL" id="JAFJYH010000077">
    <property type="protein sequence ID" value="KAG4420784.1"/>
    <property type="molecule type" value="Genomic_DNA"/>
</dbReference>
<reference evidence="2" key="1">
    <citation type="submission" date="2021-02" db="EMBL/GenBank/DDBJ databases">
        <title>Genome sequence Cadophora malorum strain M34.</title>
        <authorList>
            <person name="Stefanovic E."/>
            <person name="Vu D."/>
            <person name="Scully C."/>
            <person name="Dijksterhuis J."/>
            <person name="Roader J."/>
            <person name="Houbraken J."/>
        </authorList>
    </citation>
    <scope>NUCLEOTIDE SEQUENCE</scope>
    <source>
        <strain evidence="2">M34</strain>
    </source>
</reference>
<name>A0A8H7TFS9_9HELO</name>
<feature type="signal peptide" evidence="1">
    <location>
        <begin position="1"/>
        <end position="19"/>
    </location>
</feature>
<protein>
    <submittedName>
        <fullName evidence="2">Uncharacterized protein</fullName>
    </submittedName>
</protein>
<sequence>MSLFKILVLAASLTSLVSAFDPQLDFNSFVEVENRTLDELYQAALTEGGMVTV</sequence>
<proteinExistence type="predicted"/>
<dbReference type="Proteomes" id="UP000664132">
    <property type="component" value="Unassembled WGS sequence"/>
</dbReference>
<keyword evidence="3" id="KW-1185">Reference proteome</keyword>
<organism evidence="2 3">
    <name type="scientific">Cadophora malorum</name>
    <dbReference type="NCBI Taxonomy" id="108018"/>
    <lineage>
        <taxon>Eukaryota</taxon>
        <taxon>Fungi</taxon>
        <taxon>Dikarya</taxon>
        <taxon>Ascomycota</taxon>
        <taxon>Pezizomycotina</taxon>
        <taxon>Leotiomycetes</taxon>
        <taxon>Helotiales</taxon>
        <taxon>Ploettnerulaceae</taxon>
        <taxon>Cadophora</taxon>
    </lineage>
</organism>
<dbReference type="AlphaFoldDB" id="A0A8H7TFS9"/>